<accession>A0A9E8MJV3</accession>
<evidence type="ECO:0000259" key="1">
    <source>
        <dbReference type="Pfam" id="PF05368"/>
    </source>
</evidence>
<dbReference type="RefSeq" id="WP_267780624.1">
    <property type="nucleotide sequence ID" value="NZ_CP113089.1"/>
</dbReference>
<protein>
    <submittedName>
        <fullName evidence="2">NmrA family NAD(P)-binding protein</fullName>
    </submittedName>
</protein>
<sequence length="286" mass="28731">MTIVVTGATGHLGRLIIDALIARGVEPAAIVGTGRAVERSADLTARGVRIVAAAYDDAAAMDAALADAETLMLVSGSEVGARVAQHAAAIEAAQRAGVRRIVYTSVLDAADSPLVLAPEHAATERLLADSGLAVTVLRNGWYTENYLGAVQQAAQSGALLTSAGQGRVASASRRDYAEAAAAVITGEGHEGAVYELSGDVAWGFDELAAAASTVTGATIAVQQVTPEQHVAALTGAGLDAGTAGFVVALDGDIRSGLLASTSGDLARLIGRPTTPLEQSLRAALAG</sequence>
<name>A0A9E8MJV3_9MICO</name>
<reference evidence="2" key="1">
    <citation type="submission" date="2022-11" db="EMBL/GenBank/DDBJ databases">
        <title>Description of Microcella daejonensis nov. sp, isolated from riverside soil.</title>
        <authorList>
            <person name="Molina K.M."/>
            <person name="Kim S.B."/>
        </authorList>
    </citation>
    <scope>NUCLEOTIDE SEQUENCE</scope>
    <source>
        <strain evidence="2">MMS21-STM12</strain>
    </source>
</reference>
<dbReference type="Proteomes" id="UP001164706">
    <property type="component" value="Chromosome"/>
</dbReference>
<dbReference type="SUPFAM" id="SSF51735">
    <property type="entry name" value="NAD(P)-binding Rossmann-fold domains"/>
    <property type="match status" value="1"/>
</dbReference>
<dbReference type="EMBL" id="CP113089">
    <property type="protein sequence ID" value="WAB80879.1"/>
    <property type="molecule type" value="Genomic_DNA"/>
</dbReference>
<dbReference type="AlphaFoldDB" id="A0A9E8MJV3"/>
<evidence type="ECO:0000313" key="2">
    <source>
        <dbReference type="EMBL" id="WAB80879.1"/>
    </source>
</evidence>
<evidence type="ECO:0000313" key="3">
    <source>
        <dbReference type="Proteomes" id="UP001164706"/>
    </source>
</evidence>
<gene>
    <name evidence="2" type="ORF">OVN18_09935</name>
</gene>
<dbReference type="Pfam" id="PF05368">
    <property type="entry name" value="NmrA"/>
    <property type="match status" value="1"/>
</dbReference>
<keyword evidence="3" id="KW-1185">Reference proteome</keyword>
<dbReference type="KEGG" id="mdb:OVN18_09935"/>
<dbReference type="Gene3D" id="3.40.50.720">
    <property type="entry name" value="NAD(P)-binding Rossmann-like Domain"/>
    <property type="match status" value="1"/>
</dbReference>
<dbReference type="InterPro" id="IPR008030">
    <property type="entry name" value="NmrA-like"/>
</dbReference>
<dbReference type="PANTHER" id="PTHR47129:SF1">
    <property type="entry name" value="NMRA-LIKE DOMAIN-CONTAINING PROTEIN"/>
    <property type="match status" value="1"/>
</dbReference>
<dbReference type="InterPro" id="IPR052718">
    <property type="entry name" value="NmrA-type_oxidoreductase"/>
</dbReference>
<dbReference type="InterPro" id="IPR036291">
    <property type="entry name" value="NAD(P)-bd_dom_sf"/>
</dbReference>
<organism evidence="2 3">
    <name type="scientific">Microcella daejeonensis</name>
    <dbReference type="NCBI Taxonomy" id="2994971"/>
    <lineage>
        <taxon>Bacteria</taxon>
        <taxon>Bacillati</taxon>
        <taxon>Actinomycetota</taxon>
        <taxon>Actinomycetes</taxon>
        <taxon>Micrococcales</taxon>
        <taxon>Microbacteriaceae</taxon>
        <taxon>Microcella</taxon>
    </lineage>
</organism>
<proteinExistence type="predicted"/>
<dbReference type="PANTHER" id="PTHR47129">
    <property type="entry name" value="QUINONE OXIDOREDUCTASE 2"/>
    <property type="match status" value="1"/>
</dbReference>
<feature type="domain" description="NmrA-like" evidence="1">
    <location>
        <begin position="2"/>
        <end position="228"/>
    </location>
</feature>
<dbReference type="Gene3D" id="3.90.25.10">
    <property type="entry name" value="UDP-galactose 4-epimerase, domain 1"/>
    <property type="match status" value="1"/>
</dbReference>